<dbReference type="PANTHER" id="PTHR22953:SF153">
    <property type="entry name" value="PURPLE ACID PHOSPHATASE"/>
    <property type="match status" value="1"/>
</dbReference>
<dbReference type="Proteomes" id="UP001150062">
    <property type="component" value="Unassembled WGS sequence"/>
</dbReference>
<evidence type="ECO:0000313" key="4">
    <source>
        <dbReference type="EMBL" id="KAJ6254916.1"/>
    </source>
</evidence>
<protein>
    <submittedName>
        <fullName evidence="4">Purple acid phosphatase</fullName>
    </submittedName>
</protein>
<dbReference type="SUPFAM" id="SSF56300">
    <property type="entry name" value="Metallo-dependent phosphatases"/>
    <property type="match status" value="1"/>
</dbReference>
<dbReference type="EMBL" id="JAOAOG010000016">
    <property type="protein sequence ID" value="KAJ6254916.1"/>
    <property type="molecule type" value="Genomic_DNA"/>
</dbReference>
<comment type="caution">
    <text evidence="4">The sequence shown here is derived from an EMBL/GenBank/DDBJ whole genome shotgun (WGS) entry which is preliminary data.</text>
</comment>
<name>A0ABQ8ZDC8_9EUKA</name>
<dbReference type="InterPro" id="IPR039331">
    <property type="entry name" value="PAPs-like"/>
</dbReference>
<feature type="transmembrane region" description="Helical" evidence="2">
    <location>
        <begin position="12"/>
        <end position="34"/>
    </location>
</feature>
<dbReference type="InterPro" id="IPR004843">
    <property type="entry name" value="Calcineurin-like_PHP"/>
</dbReference>
<feature type="transmembrane region" description="Helical" evidence="2">
    <location>
        <begin position="184"/>
        <end position="204"/>
    </location>
</feature>
<accession>A0ABQ8ZDC8</accession>
<evidence type="ECO:0000256" key="1">
    <source>
        <dbReference type="ARBA" id="ARBA00022729"/>
    </source>
</evidence>
<keyword evidence="2" id="KW-0812">Transmembrane</keyword>
<dbReference type="Pfam" id="PF00149">
    <property type="entry name" value="Metallophos"/>
    <property type="match status" value="1"/>
</dbReference>
<keyword evidence="2" id="KW-0472">Membrane</keyword>
<feature type="domain" description="Calcineurin-like phosphoesterase" evidence="3">
    <location>
        <begin position="314"/>
        <end position="502"/>
    </location>
</feature>
<proteinExistence type="predicted"/>
<keyword evidence="2" id="KW-1133">Transmembrane helix</keyword>
<feature type="transmembrane region" description="Helical" evidence="2">
    <location>
        <begin position="55"/>
        <end position="77"/>
    </location>
</feature>
<organism evidence="4 5">
    <name type="scientific">Anaeramoeba flamelloides</name>
    <dbReference type="NCBI Taxonomy" id="1746091"/>
    <lineage>
        <taxon>Eukaryota</taxon>
        <taxon>Metamonada</taxon>
        <taxon>Anaeramoebidae</taxon>
        <taxon>Anaeramoeba</taxon>
    </lineage>
</organism>
<evidence type="ECO:0000256" key="2">
    <source>
        <dbReference type="SAM" id="Phobius"/>
    </source>
</evidence>
<keyword evidence="1" id="KW-0732">Signal</keyword>
<evidence type="ECO:0000313" key="5">
    <source>
        <dbReference type="Proteomes" id="UP001150062"/>
    </source>
</evidence>
<dbReference type="PANTHER" id="PTHR22953">
    <property type="entry name" value="ACID PHOSPHATASE RELATED"/>
    <property type="match status" value="1"/>
</dbReference>
<dbReference type="Gene3D" id="3.60.21.10">
    <property type="match status" value="1"/>
</dbReference>
<gene>
    <name evidence="4" type="ORF">M0813_11966</name>
</gene>
<keyword evidence="5" id="KW-1185">Reference proteome</keyword>
<dbReference type="InterPro" id="IPR029052">
    <property type="entry name" value="Metallo-depent_PP-like"/>
</dbReference>
<evidence type="ECO:0000259" key="3">
    <source>
        <dbReference type="Pfam" id="PF00149"/>
    </source>
</evidence>
<feature type="transmembrane region" description="Helical" evidence="2">
    <location>
        <begin position="83"/>
        <end position="101"/>
    </location>
</feature>
<sequence>MIRIPMLDEINLFIFLIWGTLLLVLLFCFLNNRYDFFKKTGIEKLRKFNQKESSILVKIVAGLITIGIFFSLLLLSAQDHMNPISNIACIIFVFTCYFLFVDKNTFSEIFPKMHNYLAYEKINYKSPKQDQIIKNPLDNKSSHNFLQEDGIFDNSKTLESPQTSEQDDKLNKINPNKNIKLKRFYIIMSVIVAISICSSIFFAGTCFEYRTEGCVSTRFTRKFLPDTCPKNYEFTAVGTSFKMKKIEIDRYISFVLLDNLQLDNTYYFIAGDADSEEDKWTDVRKFRSGPKNHQELRFLNGGDPNIVPISKNITRLGAEYEPHFALIGGDIAITNGAINCYRKWDKWFENWESSAITKKGYTVPILPIIGNHETAGQYIFRNKTDPEKAPFFFNFFRSTPILSDPFNQKSYDWFKITKDFAIIRLDSGHIYDIWGQQKLWLLRTLNELKSRNFKTIFIGYHVPMYPGNEPFEVEKSARLRDAWLDLIDEYKIPIVFEYHSHIMKRTKPLRANEFGYKGEGTVYIGDGSMGRVRSDTRDPNQLRWYEEKISPENHGWIVKVKGGLYSFLAYNKVGNIIDSFSRGKK</sequence>
<reference evidence="4" key="1">
    <citation type="submission" date="2022-08" db="EMBL/GenBank/DDBJ databases">
        <title>Novel sulfate-reducing endosymbionts in the free-living metamonad Anaeramoeba.</title>
        <authorList>
            <person name="Jerlstrom-Hultqvist J."/>
            <person name="Cepicka I."/>
            <person name="Gallot-Lavallee L."/>
            <person name="Salas-Leiva D."/>
            <person name="Curtis B.A."/>
            <person name="Zahonova K."/>
            <person name="Pipaliya S."/>
            <person name="Dacks J."/>
            <person name="Roger A.J."/>
        </authorList>
    </citation>
    <scope>NUCLEOTIDE SEQUENCE</scope>
    <source>
        <strain evidence="4">Schooner1</strain>
    </source>
</reference>